<organism evidence="2 3">
    <name type="scientific">Phormidium yuhuli AB48</name>
    <dbReference type="NCBI Taxonomy" id="2940671"/>
    <lineage>
        <taxon>Bacteria</taxon>
        <taxon>Bacillati</taxon>
        <taxon>Cyanobacteriota</taxon>
        <taxon>Cyanophyceae</taxon>
        <taxon>Oscillatoriophycideae</taxon>
        <taxon>Oscillatoriales</taxon>
        <taxon>Oscillatoriaceae</taxon>
        <taxon>Phormidium</taxon>
        <taxon>Phormidium yuhuli</taxon>
    </lineage>
</organism>
<keyword evidence="1" id="KW-0472">Membrane</keyword>
<accession>A0ABY5AM78</accession>
<dbReference type="EMBL" id="CP098611">
    <property type="protein sequence ID" value="USR90038.1"/>
    <property type="molecule type" value="Genomic_DNA"/>
</dbReference>
<evidence type="ECO:0000256" key="1">
    <source>
        <dbReference type="SAM" id="Phobius"/>
    </source>
</evidence>
<feature type="transmembrane region" description="Helical" evidence="1">
    <location>
        <begin position="20"/>
        <end position="43"/>
    </location>
</feature>
<keyword evidence="1" id="KW-1133">Transmembrane helix</keyword>
<sequence length="72" mass="7953">MEADSQSARSEQPPGTGLAQWVGTLIALLTLTLPLFVIFVYSARTVNLPPSERFDGGDRVGELVNLRLVRRR</sequence>
<evidence type="ECO:0000313" key="2">
    <source>
        <dbReference type="EMBL" id="USR90038.1"/>
    </source>
</evidence>
<dbReference type="Proteomes" id="UP001056708">
    <property type="component" value="Chromosome"/>
</dbReference>
<gene>
    <name evidence="2" type="ORF">NEA10_14415</name>
</gene>
<name>A0ABY5AM78_9CYAN</name>
<proteinExistence type="predicted"/>
<evidence type="ECO:0000313" key="3">
    <source>
        <dbReference type="Proteomes" id="UP001056708"/>
    </source>
</evidence>
<keyword evidence="1" id="KW-0812">Transmembrane</keyword>
<reference evidence="2" key="1">
    <citation type="submission" date="2022-06" db="EMBL/GenBank/DDBJ databases">
        <title>Genome sequence of Phormidium yuhuli AB48 isolated from an industrial photobioreactor environment.</title>
        <authorList>
            <person name="Qiu Y."/>
            <person name="Noonan A.J.C."/>
            <person name="Dofher K."/>
            <person name="Koch M."/>
            <person name="Kieft B."/>
            <person name="Lin X."/>
            <person name="Ziels R.M."/>
            <person name="Hallam S.J."/>
        </authorList>
    </citation>
    <scope>NUCLEOTIDE SEQUENCE</scope>
    <source>
        <strain evidence="2">AB48</strain>
    </source>
</reference>
<keyword evidence="3" id="KW-1185">Reference proteome</keyword>
<protein>
    <submittedName>
        <fullName evidence="2">Uncharacterized protein</fullName>
    </submittedName>
</protein>
<dbReference type="RefSeq" id="WP_252661645.1">
    <property type="nucleotide sequence ID" value="NZ_CP098611.1"/>
</dbReference>